<dbReference type="PANTHER" id="PTHR47249:SF1">
    <property type="entry name" value="VACUOLAR PROTEIN 8"/>
    <property type="match status" value="1"/>
</dbReference>
<dbReference type="Gene3D" id="1.20.930.20">
    <property type="entry name" value="Adaptor protein Cbl, N-terminal domain"/>
    <property type="match status" value="1"/>
</dbReference>
<dbReference type="OrthoDB" id="126012at2759"/>
<dbReference type="InterPro" id="IPR059179">
    <property type="entry name" value="MLKL-like_MCAfunc"/>
</dbReference>
<dbReference type="InterPro" id="IPR011989">
    <property type="entry name" value="ARM-like"/>
</dbReference>
<comment type="caution">
    <text evidence="12">The sequence shown here is derived from an EMBL/GenBank/DDBJ whole genome shotgun (WGS) entry which is preliminary data.</text>
</comment>
<dbReference type="InterPro" id="IPR058678">
    <property type="entry name" value="ARM_PUB"/>
</dbReference>
<feature type="repeat" description="ARM" evidence="8">
    <location>
        <begin position="798"/>
        <end position="840"/>
    </location>
</feature>
<comment type="subcellular location">
    <subcellularLocation>
        <location evidence="1">Vacuole membrane</location>
        <topology evidence="1">Lipid-anchor</topology>
    </subcellularLocation>
</comment>
<evidence type="ECO:0000259" key="10">
    <source>
        <dbReference type="Pfam" id="PF22215"/>
    </source>
</evidence>
<dbReference type="GO" id="GO:0007166">
    <property type="term" value="P:cell surface receptor signaling pathway"/>
    <property type="evidence" value="ECO:0007669"/>
    <property type="project" value="InterPro"/>
</dbReference>
<protein>
    <recommendedName>
        <fullName evidence="7">Vacuolar protein 8</fullName>
    </recommendedName>
</protein>
<evidence type="ECO:0000256" key="9">
    <source>
        <dbReference type="SAM" id="Coils"/>
    </source>
</evidence>
<name>A0A6A3NN10_9STRA</name>
<keyword evidence="3" id="KW-0926">Vacuole</keyword>
<dbReference type="Gene3D" id="1.25.10.10">
    <property type="entry name" value="Leucine-rich Repeat Variant"/>
    <property type="match status" value="3"/>
</dbReference>
<feature type="repeat" description="ARM" evidence="8">
    <location>
        <begin position="634"/>
        <end position="676"/>
    </location>
</feature>
<evidence type="ECO:0000256" key="1">
    <source>
        <dbReference type="ARBA" id="ARBA00004592"/>
    </source>
</evidence>
<dbReference type="Pfam" id="PF22215">
    <property type="entry name" value="MLKL_N"/>
    <property type="match status" value="1"/>
</dbReference>
<dbReference type="InterPro" id="IPR011009">
    <property type="entry name" value="Kinase-like_dom_sf"/>
</dbReference>
<evidence type="ECO:0000256" key="4">
    <source>
        <dbReference type="ARBA" id="ARBA00022737"/>
    </source>
</evidence>
<keyword evidence="5" id="KW-0472">Membrane</keyword>
<dbReference type="GO" id="GO:0043495">
    <property type="term" value="F:protein-membrane adaptor activity"/>
    <property type="evidence" value="ECO:0007669"/>
    <property type="project" value="InterPro"/>
</dbReference>
<evidence type="ECO:0000256" key="7">
    <source>
        <dbReference type="ARBA" id="ARBA00026209"/>
    </source>
</evidence>
<evidence type="ECO:0000256" key="6">
    <source>
        <dbReference type="ARBA" id="ARBA00023288"/>
    </source>
</evidence>
<dbReference type="Proteomes" id="UP000435112">
    <property type="component" value="Unassembled WGS sequence"/>
</dbReference>
<dbReference type="SUPFAM" id="SSF48371">
    <property type="entry name" value="ARM repeat"/>
    <property type="match status" value="2"/>
</dbReference>
<dbReference type="CDD" id="cd21037">
    <property type="entry name" value="MLKL_NTD"/>
    <property type="match status" value="1"/>
</dbReference>
<dbReference type="EMBL" id="QXFU01000113">
    <property type="protein sequence ID" value="KAE9043777.1"/>
    <property type="molecule type" value="Genomic_DNA"/>
</dbReference>
<dbReference type="InterPro" id="IPR054000">
    <property type="entry name" value="MLKL_N"/>
</dbReference>
<evidence type="ECO:0000256" key="3">
    <source>
        <dbReference type="ARBA" id="ARBA00022554"/>
    </source>
</evidence>
<evidence type="ECO:0000313" key="12">
    <source>
        <dbReference type="EMBL" id="KAE9043777.1"/>
    </source>
</evidence>
<sequence length="916" mass="99546">MGVTHDLIVPGSGTVAAVLSTILQLCGEMKEWQDPCTRLHQRLKKVLEGLKTLEKKKKRHPPPEALDKYMAVVSNTLCYLEHYRGKKLVFRLMKHQAMMEELRVINEETDAVVRALGLASADTGNWKKQYEDDQRTHRELLASSVDNAQEVLAELQDARSQQETMLTLKYEVELRPEQQDAEMTKLLRTMMATVIRTSTTSVPKLPPWFLPPYEIRFDPKPFAQPPFARLDDDSVHEKLRNGEIPEKPEKMSAEVWELVAAMTNVDPTKRISLSRVLKTLKDFADGNLRSPPQAANPASELTENANLALVDTDIIVGILDNVSAMDDQAKEQSMLQLVRICVEDEERPVMYEADAIQILTNLVKSGRNNYTKLYALQCLKWAAVVDAKLPKLAFDSLRDSVPEIPAKELAFVVNALTNGTDQEKEDAAVRCACIATRGTGGLLREVALLQPLVALWQSMSEAQKLWIGMVQPLVSLMRNGNDAHKLLAAEAIGSLATENEAIRAEIVRADAITPLVDLLRVGSNGQKQRASHALKNLALQIGVSQKIVQMGAISPLLGLVRIGTTQQKQTTTDLLGSLVLPNYPNRPDIECETSIAPLVALIMVGSAEQKETAAGVLVDLAKHDETRSEIARVGGIAPLVGLLATGTNAQRGYAASALMNLASNDAVAVEISHEGGVALLIDLAWKGNDQQKTSAVGALANLAFNDSIGAEIARCKGVGALVVLMRTGSEQQKGYAVGTLRNLTVNDDIRAELAHEGAVDPLIKLIKSGTDQQKESAVGALTNLSINDAVRSEILSKGGVAALLELLRMGTDELNEKIAGALGNFANSDEGRMEIAREGGIAPLVALLRAGSEQQKGYATDTIRNLAKSNDKIRAELVREGTVPLLKNLSRSGSERQKESAARALQQLNGGCCILM</sequence>
<comment type="similarity">
    <text evidence="2">Belongs to the beta-catenin family.</text>
</comment>
<evidence type="ECO:0000259" key="11">
    <source>
        <dbReference type="Pfam" id="PF25598"/>
    </source>
</evidence>
<gene>
    <name evidence="12" type="ORF">PR002_g3152</name>
</gene>
<evidence type="ECO:0000313" key="13">
    <source>
        <dbReference type="Proteomes" id="UP000435112"/>
    </source>
</evidence>
<dbReference type="PANTHER" id="PTHR47249">
    <property type="entry name" value="VACUOLAR PROTEIN 8"/>
    <property type="match status" value="1"/>
</dbReference>
<organism evidence="12 13">
    <name type="scientific">Phytophthora rubi</name>
    <dbReference type="NCBI Taxonomy" id="129364"/>
    <lineage>
        <taxon>Eukaryota</taxon>
        <taxon>Sar</taxon>
        <taxon>Stramenopiles</taxon>
        <taxon>Oomycota</taxon>
        <taxon>Peronosporomycetes</taxon>
        <taxon>Peronosporales</taxon>
        <taxon>Peronosporaceae</taxon>
        <taxon>Phytophthora</taxon>
    </lineage>
</organism>
<dbReference type="InterPro" id="IPR016024">
    <property type="entry name" value="ARM-type_fold"/>
</dbReference>
<dbReference type="SMART" id="SM00185">
    <property type="entry name" value="ARM"/>
    <property type="match status" value="10"/>
</dbReference>
<accession>A0A6A3NN10</accession>
<proteinExistence type="inferred from homology"/>
<evidence type="ECO:0000256" key="8">
    <source>
        <dbReference type="PROSITE-ProRule" id="PRU00259"/>
    </source>
</evidence>
<feature type="repeat" description="ARM" evidence="8">
    <location>
        <begin position="757"/>
        <end position="799"/>
    </location>
</feature>
<feature type="coiled-coil region" evidence="9">
    <location>
        <begin position="138"/>
        <end position="165"/>
    </location>
</feature>
<feature type="domain" description="Mixed lineage kinase" evidence="10">
    <location>
        <begin position="17"/>
        <end position="119"/>
    </location>
</feature>
<keyword evidence="9" id="KW-0175">Coiled coil</keyword>
<dbReference type="AlphaFoldDB" id="A0A6A3NN10"/>
<dbReference type="Gene3D" id="1.10.510.10">
    <property type="entry name" value="Transferase(Phosphotransferase) domain 1"/>
    <property type="match status" value="1"/>
</dbReference>
<dbReference type="GO" id="GO:0005774">
    <property type="term" value="C:vacuolar membrane"/>
    <property type="evidence" value="ECO:0007669"/>
    <property type="project" value="UniProtKB-SubCell"/>
</dbReference>
<feature type="repeat" description="ARM" evidence="8">
    <location>
        <begin position="716"/>
        <end position="758"/>
    </location>
</feature>
<dbReference type="GO" id="GO:0071562">
    <property type="term" value="P:nucleus-vacuole junction assembly"/>
    <property type="evidence" value="ECO:0007669"/>
    <property type="project" value="InterPro"/>
</dbReference>
<evidence type="ECO:0000256" key="5">
    <source>
        <dbReference type="ARBA" id="ARBA00023136"/>
    </source>
</evidence>
<keyword evidence="4" id="KW-0677">Repeat</keyword>
<feature type="domain" description="U-box" evidence="11">
    <location>
        <begin position="716"/>
        <end position="884"/>
    </location>
</feature>
<dbReference type="InterPro" id="IPR000225">
    <property type="entry name" value="Armadillo"/>
</dbReference>
<evidence type="ECO:0000256" key="2">
    <source>
        <dbReference type="ARBA" id="ARBA00005462"/>
    </source>
</evidence>
<dbReference type="PROSITE" id="PS50176">
    <property type="entry name" value="ARM_REPEAT"/>
    <property type="match status" value="4"/>
</dbReference>
<dbReference type="SUPFAM" id="SSF56112">
    <property type="entry name" value="Protein kinase-like (PK-like)"/>
    <property type="match status" value="1"/>
</dbReference>
<dbReference type="Pfam" id="PF25598">
    <property type="entry name" value="ARM_PUB"/>
    <property type="match status" value="1"/>
</dbReference>
<dbReference type="InterPro" id="IPR036537">
    <property type="entry name" value="Adaptor_Cbl_N_dom_sf"/>
</dbReference>
<reference evidence="12 13" key="1">
    <citation type="submission" date="2018-09" db="EMBL/GenBank/DDBJ databases">
        <title>Genomic investigation of the strawberry pathogen Phytophthora fragariae indicates pathogenicity is determined by transcriptional variation in three key races.</title>
        <authorList>
            <person name="Adams T.M."/>
            <person name="Armitage A.D."/>
            <person name="Sobczyk M.K."/>
            <person name="Bates H.J."/>
            <person name="Dunwell J.M."/>
            <person name="Nellist C.F."/>
            <person name="Harrison R.J."/>
        </authorList>
    </citation>
    <scope>NUCLEOTIDE SEQUENCE [LARGE SCALE GENOMIC DNA]</scope>
    <source>
        <strain evidence="12 13">SCRP324</strain>
    </source>
</reference>
<dbReference type="InterPro" id="IPR045156">
    <property type="entry name" value="Vac8"/>
</dbReference>
<keyword evidence="6" id="KW-0449">Lipoprotein</keyword>